<evidence type="ECO:0000313" key="4">
    <source>
        <dbReference type="EMBL" id="PHM45031.1"/>
    </source>
</evidence>
<evidence type="ECO:0000256" key="2">
    <source>
        <dbReference type="SAM" id="SignalP"/>
    </source>
</evidence>
<feature type="compositionally biased region" description="Basic and acidic residues" evidence="1">
    <location>
        <begin position="59"/>
        <end position="70"/>
    </location>
</feature>
<dbReference type="AlphaFoldDB" id="A0A1I3KF29"/>
<evidence type="ECO:0000313" key="6">
    <source>
        <dbReference type="Proteomes" id="UP000198919"/>
    </source>
</evidence>
<dbReference type="SUPFAM" id="SSF103515">
    <property type="entry name" value="Autotransporter"/>
    <property type="match status" value="1"/>
</dbReference>
<name>A0A1I3KF29_9GAMM</name>
<reference evidence="6" key="1">
    <citation type="submission" date="2016-10" db="EMBL/GenBank/DDBJ databases">
        <authorList>
            <person name="Varghese N."/>
            <person name="Submissions S."/>
        </authorList>
    </citation>
    <scope>NUCLEOTIDE SEQUENCE [LARGE SCALE GENOMIC DNA]</scope>
    <source>
        <strain evidence="6">DSM 17908</strain>
    </source>
</reference>
<organism evidence="5 6">
    <name type="scientific">Xenorhabdus mauleonii</name>
    <dbReference type="NCBI Taxonomy" id="351675"/>
    <lineage>
        <taxon>Bacteria</taxon>
        <taxon>Pseudomonadati</taxon>
        <taxon>Pseudomonadota</taxon>
        <taxon>Gammaproteobacteria</taxon>
        <taxon>Enterobacterales</taxon>
        <taxon>Morganellaceae</taxon>
        <taxon>Xenorhabdus</taxon>
    </lineage>
</organism>
<accession>A0A1I3KF29</accession>
<dbReference type="EMBL" id="NITY01000003">
    <property type="protein sequence ID" value="PHM45031.1"/>
    <property type="molecule type" value="Genomic_DNA"/>
</dbReference>
<dbReference type="Proteomes" id="UP000224607">
    <property type="component" value="Unassembled WGS sequence"/>
</dbReference>
<dbReference type="Gene3D" id="2.40.128.130">
    <property type="entry name" value="Autotransporter beta-domain"/>
    <property type="match status" value="1"/>
</dbReference>
<feature type="region of interest" description="Disordered" evidence="1">
    <location>
        <begin position="59"/>
        <end position="78"/>
    </location>
</feature>
<proteinExistence type="predicted"/>
<dbReference type="InterPro" id="IPR001087">
    <property type="entry name" value="GDSL"/>
</dbReference>
<dbReference type="Pfam" id="PF03797">
    <property type="entry name" value="Autotransporter"/>
    <property type="match status" value="1"/>
</dbReference>
<feature type="chain" id="PRO_5011727628" evidence="2">
    <location>
        <begin position="23"/>
        <end position="724"/>
    </location>
</feature>
<dbReference type="Proteomes" id="UP000198919">
    <property type="component" value="Unassembled WGS sequence"/>
</dbReference>
<dbReference type="SMART" id="SM00869">
    <property type="entry name" value="Autotransporter"/>
    <property type="match status" value="1"/>
</dbReference>
<dbReference type="Gene3D" id="3.40.50.1110">
    <property type="entry name" value="SGNH hydrolase"/>
    <property type="match status" value="2"/>
</dbReference>
<dbReference type="RefSeq" id="WP_092507984.1">
    <property type="nucleotide sequence ID" value="NZ_CAWNQB010000023.1"/>
</dbReference>
<feature type="signal peptide" evidence="2">
    <location>
        <begin position="1"/>
        <end position="22"/>
    </location>
</feature>
<dbReference type="PROSITE" id="PS51208">
    <property type="entry name" value="AUTOTRANSPORTER"/>
    <property type="match status" value="1"/>
</dbReference>
<protein>
    <submittedName>
        <fullName evidence="4">Outer membrane esterase</fullName>
    </submittedName>
    <submittedName>
        <fullName evidence="5">Outer membrane lipase/esterase</fullName>
    </submittedName>
</protein>
<sequence length="724" mass="79517">MKKAFLFTPVLLAISISSFSHAFTNINPCIIGDSLSDTGNVKNLKGGTLQARYTTDGDTSRLWHESDNGHRSTPSKLGGTNYAVGGATAIGKFNLTNPNNTTANQLINCLKNRTNPNGIYAHYVGGNDIKAALVMNQEKLFNLKNPSDFNPDALIKESADAAAAQINTLVKNGASLVIAPNIPNVGATPILLDMVLAEGIKMKVKKIVDTELDKMNGFIRGFAEGKINKAIQNEMPKQIENILGEIHLKINENPDLVNEYARQVALQKLFERLGQQAEEKVKDMARQYETDLSMAGIDLKDIKLDPKQIENELSQGYAKFAAAATALTEAYNKRVDDNINGNILRVDFDGLLREAMANPLIYGFGNNLGYACGAGVAANQCSSKSNGTGKLGPKDFDGSKEFIFSDGFHPSPLAHKIMGQSLKSTYIAPTQVMTLNQVNRLAVNNTRHSLDAHLQQLRKGGNEQGKIGVFGAYTGNRHNSFTLGGDYQLAENFLLGALYSNDEFDRSPTSDFNYDGMAHVVTGYALWNVFDNAWLNADLHYARMKYDDLTRSIQLGMATRRETGATNGNQWGGRLSAGWDIPVTNAISTSPIFQFAWDKGDIDGYRESTQNSTSMRFGDQNYTSKVATLGLRVDTQLGRFNPYASITFNHQFGDNRYSLRSAIKSTRTSFVTESDQQKRNWREYTIGANANLVGNVRGFASATRNEGRSQDPKYHFTLGINASF</sequence>
<dbReference type="InterPro" id="IPR036514">
    <property type="entry name" value="SGNH_hydro_sf"/>
</dbReference>
<reference evidence="5" key="2">
    <citation type="submission" date="2016-10" db="EMBL/GenBank/DDBJ databases">
        <authorList>
            <person name="de Groot N.N."/>
        </authorList>
    </citation>
    <scope>NUCLEOTIDE SEQUENCE [LARGE SCALE GENOMIC DNA]</scope>
    <source>
        <strain evidence="5">DSM 17908</strain>
    </source>
</reference>
<keyword evidence="7" id="KW-1185">Reference proteome</keyword>
<evidence type="ECO:0000259" key="3">
    <source>
        <dbReference type="PROSITE" id="PS51208"/>
    </source>
</evidence>
<feature type="domain" description="Autotransporter" evidence="3">
    <location>
        <begin position="443"/>
        <end position="724"/>
    </location>
</feature>
<evidence type="ECO:0000313" key="5">
    <source>
        <dbReference type="EMBL" id="SFI71092.1"/>
    </source>
</evidence>
<dbReference type="OrthoDB" id="5292073at2"/>
<dbReference type="STRING" id="351675.SAMN05421680_10365"/>
<evidence type="ECO:0000313" key="7">
    <source>
        <dbReference type="Proteomes" id="UP000224607"/>
    </source>
</evidence>
<dbReference type="Pfam" id="PF00657">
    <property type="entry name" value="Lipase_GDSL"/>
    <property type="match status" value="1"/>
</dbReference>
<gene>
    <name evidence="5" type="ORF">SAMN05421680_10365</name>
    <name evidence="4" type="ORF">Xmau_01236</name>
</gene>
<dbReference type="GO" id="GO:0016788">
    <property type="term" value="F:hydrolase activity, acting on ester bonds"/>
    <property type="evidence" value="ECO:0007669"/>
    <property type="project" value="InterPro"/>
</dbReference>
<dbReference type="InterPro" id="IPR005546">
    <property type="entry name" value="Autotransporte_beta"/>
</dbReference>
<reference evidence="4 7" key="3">
    <citation type="journal article" date="2017" name="Nat. Microbiol.">
        <title>Natural product diversity associated with the nematode symbionts Photorhabdus and Xenorhabdus.</title>
        <authorList>
            <person name="Tobias N.J."/>
            <person name="Wolff H."/>
            <person name="Djahanschiri B."/>
            <person name="Grundmann F."/>
            <person name="Kronenwerth M."/>
            <person name="Shi Y.M."/>
            <person name="Simonyi S."/>
            <person name="Grun P."/>
            <person name="Shapiro-Ilan D."/>
            <person name="Pidot S.J."/>
            <person name="Stinear T.P."/>
            <person name="Ebersberger I."/>
            <person name="Bode H.B."/>
        </authorList>
    </citation>
    <scope>NUCLEOTIDE SEQUENCE [LARGE SCALE GENOMIC DNA]</scope>
    <source>
        <strain evidence="4 7">DSM 17908</strain>
    </source>
</reference>
<dbReference type="EMBL" id="FORG01000003">
    <property type="protein sequence ID" value="SFI71092.1"/>
    <property type="molecule type" value="Genomic_DNA"/>
</dbReference>
<keyword evidence="2" id="KW-0732">Signal</keyword>
<dbReference type="InterPro" id="IPR036709">
    <property type="entry name" value="Autotransporte_beta_dom_sf"/>
</dbReference>
<evidence type="ECO:0000256" key="1">
    <source>
        <dbReference type="SAM" id="MobiDB-lite"/>
    </source>
</evidence>